<dbReference type="GO" id="GO:0004674">
    <property type="term" value="F:protein serine/threonine kinase activity"/>
    <property type="evidence" value="ECO:0007669"/>
    <property type="project" value="UniProtKB-KW"/>
</dbReference>
<keyword evidence="7 16" id="KW-0547">Nucleotide-binding</keyword>
<reference evidence="23 24" key="1">
    <citation type="submission" date="2017-09" db="EMBL/GenBank/DDBJ databases">
        <title>WGS assembly of Aquilegia coerulea Goldsmith.</title>
        <authorList>
            <person name="Hodges S."/>
            <person name="Kramer E."/>
            <person name="Nordborg M."/>
            <person name="Tomkins J."/>
            <person name="Borevitz J."/>
            <person name="Derieg N."/>
            <person name="Yan J."/>
            <person name="Mihaltcheva S."/>
            <person name="Hayes R.D."/>
            <person name="Rokhsar D."/>
        </authorList>
    </citation>
    <scope>NUCLEOTIDE SEQUENCE [LARGE SCALE GENOMIC DNA]</scope>
    <source>
        <strain evidence="24">cv. Goldsmith</strain>
    </source>
</reference>
<dbReference type="EMBL" id="KZ305040">
    <property type="protein sequence ID" value="PIA41216.1"/>
    <property type="molecule type" value="Genomic_DNA"/>
</dbReference>
<dbReference type="PROSITE" id="PS50927">
    <property type="entry name" value="BULB_LECTIN"/>
    <property type="match status" value="1"/>
</dbReference>
<dbReference type="PIRSF" id="PIRSF000641">
    <property type="entry name" value="SRK"/>
    <property type="match status" value="1"/>
</dbReference>
<evidence type="ECO:0000256" key="3">
    <source>
        <dbReference type="ARBA" id="ARBA00022527"/>
    </source>
</evidence>
<keyword evidence="8 16" id="KW-0418">Kinase</keyword>
<comment type="catalytic activity">
    <reaction evidence="15 16">
        <text>L-seryl-[protein] + ATP = O-phospho-L-seryl-[protein] + ADP + H(+)</text>
        <dbReference type="Rhea" id="RHEA:17989"/>
        <dbReference type="Rhea" id="RHEA-COMP:9863"/>
        <dbReference type="Rhea" id="RHEA-COMP:11604"/>
        <dbReference type="ChEBI" id="CHEBI:15378"/>
        <dbReference type="ChEBI" id="CHEBI:29999"/>
        <dbReference type="ChEBI" id="CHEBI:30616"/>
        <dbReference type="ChEBI" id="CHEBI:83421"/>
        <dbReference type="ChEBI" id="CHEBI:456216"/>
        <dbReference type="EC" id="2.7.11.1"/>
    </reaction>
</comment>
<dbReference type="Pfam" id="PF00954">
    <property type="entry name" value="S_locus_glycop"/>
    <property type="match status" value="1"/>
</dbReference>
<dbReference type="GO" id="GO:0048544">
    <property type="term" value="P:recognition of pollen"/>
    <property type="evidence" value="ECO:0007669"/>
    <property type="project" value="InterPro"/>
</dbReference>
<dbReference type="Pfam" id="PF01453">
    <property type="entry name" value="B_lectin"/>
    <property type="match status" value="1"/>
</dbReference>
<evidence type="ECO:0000256" key="5">
    <source>
        <dbReference type="ARBA" id="ARBA00022692"/>
    </source>
</evidence>
<dbReference type="InterPro" id="IPR011009">
    <property type="entry name" value="Kinase-like_dom_sf"/>
</dbReference>
<accession>A0A2G5DCI3</accession>
<keyword evidence="11 18" id="KW-0472">Membrane</keyword>
<dbReference type="Gene3D" id="3.30.200.20">
    <property type="entry name" value="Phosphorylase Kinase, domain 1"/>
    <property type="match status" value="1"/>
</dbReference>
<evidence type="ECO:0000259" key="20">
    <source>
        <dbReference type="PROSITE" id="PS50011"/>
    </source>
</evidence>
<dbReference type="SMART" id="SM00108">
    <property type="entry name" value="B_lectin"/>
    <property type="match status" value="1"/>
</dbReference>
<evidence type="ECO:0000313" key="23">
    <source>
        <dbReference type="EMBL" id="PIA41216.1"/>
    </source>
</evidence>
<dbReference type="FunFam" id="1.10.510.10:FF:000467">
    <property type="entry name" value="Liguleless narrow1"/>
    <property type="match status" value="1"/>
</dbReference>
<feature type="domain" description="Bulb-type lectin" evidence="21">
    <location>
        <begin position="28"/>
        <end position="150"/>
    </location>
</feature>
<dbReference type="PROSITE" id="PS00108">
    <property type="entry name" value="PROTEIN_KINASE_ST"/>
    <property type="match status" value="1"/>
</dbReference>
<evidence type="ECO:0000256" key="12">
    <source>
        <dbReference type="ARBA" id="ARBA00023157"/>
    </source>
</evidence>
<evidence type="ECO:0000256" key="18">
    <source>
        <dbReference type="SAM" id="Phobius"/>
    </source>
</evidence>
<evidence type="ECO:0000256" key="1">
    <source>
        <dbReference type="ARBA" id="ARBA00004251"/>
    </source>
</evidence>
<dbReference type="Gene3D" id="1.10.510.10">
    <property type="entry name" value="Transferase(Phosphotransferase) domain 1"/>
    <property type="match status" value="1"/>
</dbReference>
<dbReference type="InterPro" id="IPR003609">
    <property type="entry name" value="Pan_app"/>
</dbReference>
<evidence type="ECO:0000313" key="24">
    <source>
        <dbReference type="Proteomes" id="UP000230069"/>
    </source>
</evidence>
<keyword evidence="6 19" id="KW-0732">Signal</keyword>
<keyword evidence="2" id="KW-1003">Cell membrane</keyword>
<feature type="domain" description="Protein kinase" evidence="20">
    <location>
        <begin position="513"/>
        <end position="799"/>
    </location>
</feature>
<keyword evidence="12" id="KW-1015">Disulfide bond</keyword>
<dbReference type="STRING" id="218851.A0A2G5DCI3"/>
<feature type="binding site" evidence="17">
    <location>
        <position position="541"/>
    </location>
    <ligand>
        <name>ATP</name>
        <dbReference type="ChEBI" id="CHEBI:30616"/>
    </ligand>
</feature>
<gene>
    <name evidence="23" type="ORF">AQUCO_02300191v1</name>
</gene>
<dbReference type="Proteomes" id="UP000230069">
    <property type="component" value="Unassembled WGS sequence"/>
</dbReference>
<feature type="transmembrane region" description="Helical" evidence="18">
    <location>
        <begin position="440"/>
        <end position="461"/>
    </location>
</feature>
<dbReference type="Pfam" id="PF08276">
    <property type="entry name" value="PAN_2"/>
    <property type="match status" value="1"/>
</dbReference>
<keyword evidence="5 18" id="KW-0812">Transmembrane</keyword>
<keyword evidence="13" id="KW-0325">Glycoprotein</keyword>
<evidence type="ECO:0000256" key="16">
    <source>
        <dbReference type="PIRNR" id="PIRNR000641"/>
    </source>
</evidence>
<dbReference type="AlphaFoldDB" id="A0A2G5DCI3"/>
<name>A0A2G5DCI3_AQUCA</name>
<dbReference type="SMART" id="SM00220">
    <property type="entry name" value="S_TKc"/>
    <property type="match status" value="1"/>
</dbReference>
<dbReference type="EC" id="2.7.11.1" evidence="16"/>
<dbReference type="Pfam" id="PF11883">
    <property type="entry name" value="DUF3403"/>
    <property type="match status" value="1"/>
</dbReference>
<comment type="subcellular location">
    <subcellularLocation>
        <location evidence="1">Cell membrane</location>
        <topology evidence="1">Single-pass type I membrane protein</topology>
    </subcellularLocation>
</comment>
<dbReference type="InterPro" id="IPR021820">
    <property type="entry name" value="S-locus_recpt_kinase_C"/>
</dbReference>
<feature type="signal peptide" evidence="19">
    <location>
        <begin position="1"/>
        <end position="27"/>
    </location>
</feature>
<evidence type="ECO:0000259" key="22">
    <source>
        <dbReference type="PROSITE" id="PS50948"/>
    </source>
</evidence>
<evidence type="ECO:0000256" key="8">
    <source>
        <dbReference type="ARBA" id="ARBA00022777"/>
    </source>
</evidence>
<evidence type="ECO:0000256" key="7">
    <source>
        <dbReference type="ARBA" id="ARBA00022741"/>
    </source>
</evidence>
<dbReference type="PROSITE" id="PS50011">
    <property type="entry name" value="PROTEIN_KINASE_DOM"/>
    <property type="match status" value="1"/>
</dbReference>
<dbReference type="InterPro" id="IPR001480">
    <property type="entry name" value="Bulb-type_lectin_dom"/>
</dbReference>
<dbReference type="GO" id="GO:0005524">
    <property type="term" value="F:ATP binding"/>
    <property type="evidence" value="ECO:0007669"/>
    <property type="project" value="UniProtKB-UniRule"/>
</dbReference>
<keyword evidence="4 16" id="KW-0808">Transferase</keyword>
<dbReference type="CDD" id="cd14066">
    <property type="entry name" value="STKc_IRAK"/>
    <property type="match status" value="1"/>
</dbReference>
<dbReference type="Pfam" id="PF07714">
    <property type="entry name" value="PK_Tyr_Ser-Thr"/>
    <property type="match status" value="1"/>
</dbReference>
<dbReference type="InterPro" id="IPR008271">
    <property type="entry name" value="Ser/Thr_kinase_AS"/>
</dbReference>
<dbReference type="FunCoup" id="A0A2G5DCI3">
    <property type="interactions" value="647"/>
</dbReference>
<keyword evidence="3 16" id="KW-0723">Serine/threonine-protein kinase</keyword>
<evidence type="ECO:0000256" key="14">
    <source>
        <dbReference type="ARBA" id="ARBA00047899"/>
    </source>
</evidence>
<evidence type="ECO:0000256" key="13">
    <source>
        <dbReference type="ARBA" id="ARBA00023180"/>
    </source>
</evidence>
<sequence>MYSMRTSFSVILFVISLFFHRSGFCFALESISSNKLIRDSDSITSLNKTFRLGFFSPADSSNRYVGIWYNSLPRGKRVVWVANRDNPLTDSLGILRIIDDGNLVVLDGKQNIVWSTNVSANANSSRAELLESGNLVLTGTSANTLWQSFDHPTDTFLPNMRFGVNINTGMKQELIPWKNDSDPSQGRFRLELEPLNIAQLVIWEGSLCHWRSGPWDGTVFIGVEGMYADASNGFGLDRNEEGVYLTVSYSNKTLHPRYALNSLGQISENFYNETENRWDQSWFMPKTECDFYGKCGCFGFCNILSKPICSCLKGYEPSSSEEWNKGNWSGGCVKRKPLQCEQNNSSGDEVKEDGFFKYERMKVPDHMVNLVRGKDFFGTDLEDCKQRCLRNCSCSAYSYGPKGCMWWDGNLIDVQRFSMDGADLYIRVAHSELDEKKNMVHAYIIIVVIGLSVIAFSMYILRRWAMKKKRMAQRRVLVLGKNDSTKELLDTDKLDSEPSIFKYEKLAVSTNNFDPANKLGEGGFGSVYMGKLPSGKEIAVKRLSKSSGQGTQEFKNEVLIISKLQHRNLVRLLGCCIEGEEKMLIYEYMPNKSLDAFLFDPKKKALLGWKKCFQIIEGIGRGILYLHRDSRLRVIHRDLKPSNILLNKDLNPKISDFGMARIVGGDELQANTRRVVGTYGYMSPEYAMDGLFSEKSDVYSFGVLLLEIISGMKNTAFYCHEESLSLIKHAWKLWNEDKIQMLIDPAIIDLSCKEEIIRCIHVGLLCVQDFAKDRPTMSSTILILTSEISSLPAPKQPAFSEREVTCYSGSSHCINKVCSTNNVSITTLDGR</sequence>
<evidence type="ECO:0000256" key="15">
    <source>
        <dbReference type="ARBA" id="ARBA00048679"/>
    </source>
</evidence>
<keyword evidence="24" id="KW-1185">Reference proteome</keyword>
<dbReference type="PANTHER" id="PTHR27002:SF1082">
    <property type="entry name" value="OS06G0693000 PROTEIN"/>
    <property type="match status" value="1"/>
</dbReference>
<dbReference type="PROSITE" id="PS50948">
    <property type="entry name" value="PAN"/>
    <property type="match status" value="1"/>
</dbReference>
<dbReference type="CDD" id="cd00028">
    <property type="entry name" value="B_lectin"/>
    <property type="match status" value="1"/>
</dbReference>
<comment type="similarity">
    <text evidence="16">Belongs to the protein kinase superfamily. Ser/Thr protein kinase family.</text>
</comment>
<evidence type="ECO:0000256" key="10">
    <source>
        <dbReference type="ARBA" id="ARBA00022989"/>
    </source>
</evidence>
<evidence type="ECO:0000256" key="11">
    <source>
        <dbReference type="ARBA" id="ARBA00023136"/>
    </source>
</evidence>
<dbReference type="InterPro" id="IPR024171">
    <property type="entry name" value="SRK-like_kinase"/>
</dbReference>
<protein>
    <recommendedName>
        <fullName evidence="16">Receptor-like serine/threonine-protein kinase</fullName>
        <ecNumber evidence="16">2.7.11.1</ecNumber>
    </recommendedName>
</protein>
<dbReference type="InterPro" id="IPR017441">
    <property type="entry name" value="Protein_kinase_ATP_BS"/>
</dbReference>
<dbReference type="SMART" id="SM00473">
    <property type="entry name" value="PAN_AP"/>
    <property type="match status" value="1"/>
</dbReference>
<dbReference type="InterPro" id="IPR000719">
    <property type="entry name" value="Prot_kinase_dom"/>
</dbReference>
<evidence type="ECO:0000259" key="21">
    <source>
        <dbReference type="PROSITE" id="PS50927"/>
    </source>
</evidence>
<evidence type="ECO:0000256" key="6">
    <source>
        <dbReference type="ARBA" id="ARBA00022729"/>
    </source>
</evidence>
<evidence type="ECO:0000256" key="17">
    <source>
        <dbReference type="PROSITE-ProRule" id="PRU10141"/>
    </source>
</evidence>
<keyword evidence="10 18" id="KW-1133">Transmembrane helix</keyword>
<dbReference type="GO" id="GO:0106310">
    <property type="term" value="F:protein serine kinase activity"/>
    <property type="evidence" value="ECO:0007669"/>
    <property type="project" value="RHEA"/>
</dbReference>
<keyword evidence="9 16" id="KW-0067">ATP-binding</keyword>
<evidence type="ECO:0000256" key="9">
    <source>
        <dbReference type="ARBA" id="ARBA00022840"/>
    </source>
</evidence>
<feature type="chain" id="PRO_5013552349" description="Receptor-like serine/threonine-protein kinase" evidence="19">
    <location>
        <begin position="28"/>
        <end position="831"/>
    </location>
</feature>
<dbReference type="InterPro" id="IPR036426">
    <property type="entry name" value="Bulb-type_lectin_dom_sf"/>
</dbReference>
<dbReference type="PANTHER" id="PTHR27002">
    <property type="entry name" value="RECEPTOR-LIKE SERINE/THREONINE-PROTEIN KINASE SD1-8"/>
    <property type="match status" value="1"/>
</dbReference>
<feature type="domain" description="Apple" evidence="22">
    <location>
        <begin position="340"/>
        <end position="429"/>
    </location>
</feature>
<dbReference type="InParanoid" id="A0A2G5DCI3"/>
<dbReference type="FunFam" id="2.90.10.10:FF:000001">
    <property type="entry name" value="G-type lectin S-receptor-like serine/threonine-protein kinase"/>
    <property type="match status" value="1"/>
</dbReference>
<organism evidence="23 24">
    <name type="scientific">Aquilegia coerulea</name>
    <name type="common">Rocky mountain columbine</name>
    <dbReference type="NCBI Taxonomy" id="218851"/>
    <lineage>
        <taxon>Eukaryota</taxon>
        <taxon>Viridiplantae</taxon>
        <taxon>Streptophyta</taxon>
        <taxon>Embryophyta</taxon>
        <taxon>Tracheophyta</taxon>
        <taxon>Spermatophyta</taxon>
        <taxon>Magnoliopsida</taxon>
        <taxon>Ranunculales</taxon>
        <taxon>Ranunculaceae</taxon>
        <taxon>Thalictroideae</taxon>
        <taxon>Aquilegia</taxon>
    </lineage>
</organism>
<evidence type="ECO:0000256" key="19">
    <source>
        <dbReference type="SAM" id="SignalP"/>
    </source>
</evidence>
<dbReference type="OrthoDB" id="1934880at2759"/>
<dbReference type="SUPFAM" id="SSF57414">
    <property type="entry name" value="Hairpin loop containing domain-like"/>
    <property type="match status" value="1"/>
</dbReference>
<evidence type="ECO:0000256" key="4">
    <source>
        <dbReference type="ARBA" id="ARBA00022679"/>
    </source>
</evidence>
<dbReference type="SUPFAM" id="SSF51110">
    <property type="entry name" value="alpha-D-mannose-specific plant lectins"/>
    <property type="match status" value="1"/>
</dbReference>
<proteinExistence type="inferred from homology"/>
<dbReference type="Gene3D" id="2.90.10.10">
    <property type="entry name" value="Bulb-type lectin domain"/>
    <property type="match status" value="1"/>
</dbReference>
<dbReference type="FunFam" id="3.30.200.20:FF:000195">
    <property type="entry name" value="G-type lectin S-receptor-like serine/threonine-protein kinase"/>
    <property type="match status" value="1"/>
</dbReference>
<dbReference type="InterPro" id="IPR000858">
    <property type="entry name" value="S_locus_glycoprot_dom"/>
</dbReference>
<evidence type="ECO:0000256" key="2">
    <source>
        <dbReference type="ARBA" id="ARBA00022475"/>
    </source>
</evidence>
<dbReference type="SUPFAM" id="SSF56112">
    <property type="entry name" value="Protein kinase-like (PK-like)"/>
    <property type="match status" value="1"/>
</dbReference>
<dbReference type="CDD" id="cd01098">
    <property type="entry name" value="PAN_AP_plant"/>
    <property type="match status" value="1"/>
</dbReference>
<dbReference type="InterPro" id="IPR001245">
    <property type="entry name" value="Ser-Thr/Tyr_kinase_cat_dom"/>
</dbReference>
<comment type="catalytic activity">
    <reaction evidence="14 16">
        <text>L-threonyl-[protein] + ATP = O-phospho-L-threonyl-[protein] + ADP + H(+)</text>
        <dbReference type="Rhea" id="RHEA:46608"/>
        <dbReference type="Rhea" id="RHEA-COMP:11060"/>
        <dbReference type="Rhea" id="RHEA-COMP:11605"/>
        <dbReference type="ChEBI" id="CHEBI:15378"/>
        <dbReference type="ChEBI" id="CHEBI:30013"/>
        <dbReference type="ChEBI" id="CHEBI:30616"/>
        <dbReference type="ChEBI" id="CHEBI:61977"/>
        <dbReference type="ChEBI" id="CHEBI:456216"/>
        <dbReference type="EC" id="2.7.11.1"/>
    </reaction>
</comment>
<dbReference type="PROSITE" id="PS00107">
    <property type="entry name" value="PROTEIN_KINASE_ATP"/>
    <property type="match status" value="1"/>
</dbReference>
<dbReference type="GO" id="GO:0005886">
    <property type="term" value="C:plasma membrane"/>
    <property type="evidence" value="ECO:0007669"/>
    <property type="project" value="UniProtKB-SubCell"/>
</dbReference>